<sequence length="59" mass="6716">MISGFNNKLDYPAAYLIDKNKKIIDLIRGSAFPSANMTWDEVNKINEKKLAEFISPILD</sequence>
<name>A0A2G1VU55_9FLAO</name>
<dbReference type="EMBL" id="NQXA01000002">
    <property type="protein sequence ID" value="PHQ30317.1"/>
    <property type="molecule type" value="Genomic_DNA"/>
</dbReference>
<comment type="caution">
    <text evidence="1">The sequence shown here is derived from an EMBL/GenBank/DDBJ whole genome shotgun (WGS) entry which is preliminary data.</text>
</comment>
<dbReference type="AlphaFoldDB" id="A0A2G1VU55"/>
<proteinExistence type="predicted"/>
<dbReference type="OrthoDB" id="1134224at2"/>
<organism evidence="1 2">
    <name type="scientific">Leeuwenhoekiella nanhaiensis</name>
    <dbReference type="NCBI Taxonomy" id="1655491"/>
    <lineage>
        <taxon>Bacteria</taxon>
        <taxon>Pseudomonadati</taxon>
        <taxon>Bacteroidota</taxon>
        <taxon>Flavobacteriia</taxon>
        <taxon>Flavobacteriales</taxon>
        <taxon>Flavobacteriaceae</taxon>
        <taxon>Leeuwenhoekiella</taxon>
    </lineage>
</organism>
<accession>A0A2G1VU55</accession>
<dbReference type="Proteomes" id="UP000229433">
    <property type="component" value="Unassembled WGS sequence"/>
</dbReference>
<protein>
    <recommendedName>
        <fullName evidence="3">Alkyl hydroperoxide reductase subunit C/ Thiol specific antioxidant domain-containing protein</fullName>
    </recommendedName>
</protein>
<evidence type="ECO:0008006" key="3">
    <source>
        <dbReference type="Google" id="ProtNLM"/>
    </source>
</evidence>
<keyword evidence="2" id="KW-1185">Reference proteome</keyword>
<reference evidence="1 2" key="1">
    <citation type="submission" date="2017-08" db="EMBL/GenBank/DDBJ databases">
        <title>The whole genome shortgun sequences of strain Leeuwenhoekiella nanhaiensis G18 from the South China Sea.</title>
        <authorList>
            <person name="Liu Q."/>
        </authorList>
    </citation>
    <scope>NUCLEOTIDE SEQUENCE [LARGE SCALE GENOMIC DNA]</scope>
    <source>
        <strain evidence="1 2">G18</strain>
    </source>
</reference>
<evidence type="ECO:0000313" key="1">
    <source>
        <dbReference type="EMBL" id="PHQ30317.1"/>
    </source>
</evidence>
<evidence type="ECO:0000313" key="2">
    <source>
        <dbReference type="Proteomes" id="UP000229433"/>
    </source>
</evidence>
<dbReference type="RefSeq" id="WP_099645151.1">
    <property type="nucleotide sequence ID" value="NZ_KZ319288.1"/>
</dbReference>
<gene>
    <name evidence="1" type="ORF">CJ305_04965</name>
</gene>